<dbReference type="InterPro" id="IPR035472">
    <property type="entry name" value="RpiR-like_SIS"/>
</dbReference>
<name>A0A395W3V8_9FIRM</name>
<evidence type="ECO:0000259" key="4">
    <source>
        <dbReference type="PROSITE" id="PS51071"/>
    </source>
</evidence>
<dbReference type="InterPro" id="IPR046348">
    <property type="entry name" value="SIS_dom_sf"/>
</dbReference>
<reference evidence="6 7" key="1">
    <citation type="submission" date="2018-08" db="EMBL/GenBank/DDBJ databases">
        <title>A genome reference for cultivated species of the human gut microbiota.</title>
        <authorList>
            <person name="Zou Y."/>
            <person name="Xue W."/>
            <person name="Luo G."/>
        </authorList>
    </citation>
    <scope>NUCLEOTIDE SEQUENCE [LARGE SCALE GENOMIC DNA]</scope>
    <source>
        <strain evidence="6 7">AF15-20</strain>
    </source>
</reference>
<organism evidence="6 7">
    <name type="scientific">Holdemanella biformis</name>
    <dbReference type="NCBI Taxonomy" id="1735"/>
    <lineage>
        <taxon>Bacteria</taxon>
        <taxon>Bacillati</taxon>
        <taxon>Bacillota</taxon>
        <taxon>Erysipelotrichia</taxon>
        <taxon>Erysipelotrichales</taxon>
        <taxon>Erysipelotrichaceae</taxon>
        <taxon>Holdemanella</taxon>
    </lineage>
</organism>
<dbReference type="Gene3D" id="3.40.50.10490">
    <property type="entry name" value="Glucose-6-phosphate isomerase like protein, domain 1"/>
    <property type="match status" value="1"/>
</dbReference>
<evidence type="ECO:0000313" key="7">
    <source>
        <dbReference type="Proteomes" id="UP000265489"/>
    </source>
</evidence>
<dbReference type="EMBL" id="QRYQ01000031">
    <property type="protein sequence ID" value="RGU89349.1"/>
    <property type="molecule type" value="Genomic_DNA"/>
</dbReference>
<evidence type="ECO:0000256" key="1">
    <source>
        <dbReference type="ARBA" id="ARBA00023015"/>
    </source>
</evidence>
<dbReference type="Pfam" id="PF01418">
    <property type="entry name" value="HTH_6"/>
    <property type="match status" value="1"/>
</dbReference>
<keyword evidence="2" id="KW-0238">DNA-binding</keyword>
<dbReference type="GO" id="GO:1901135">
    <property type="term" value="P:carbohydrate derivative metabolic process"/>
    <property type="evidence" value="ECO:0007669"/>
    <property type="project" value="InterPro"/>
</dbReference>
<evidence type="ECO:0000313" key="6">
    <source>
        <dbReference type="EMBL" id="RGU89349.1"/>
    </source>
</evidence>
<dbReference type="InterPro" id="IPR047640">
    <property type="entry name" value="RpiR-like"/>
</dbReference>
<dbReference type="PANTHER" id="PTHR30514:SF1">
    <property type="entry name" value="HTH-TYPE TRANSCRIPTIONAL REGULATOR HEXR-RELATED"/>
    <property type="match status" value="1"/>
</dbReference>
<evidence type="ECO:0000256" key="2">
    <source>
        <dbReference type="ARBA" id="ARBA00023125"/>
    </source>
</evidence>
<dbReference type="RefSeq" id="WP_118325871.1">
    <property type="nucleotide sequence ID" value="NZ_JAJFOZ010000101.1"/>
</dbReference>
<dbReference type="SUPFAM" id="SSF53697">
    <property type="entry name" value="SIS domain"/>
    <property type="match status" value="1"/>
</dbReference>
<dbReference type="GO" id="GO:0097367">
    <property type="term" value="F:carbohydrate derivative binding"/>
    <property type="evidence" value="ECO:0007669"/>
    <property type="project" value="InterPro"/>
</dbReference>
<feature type="domain" description="SIS" evidence="5">
    <location>
        <begin position="121"/>
        <end position="254"/>
    </location>
</feature>
<keyword evidence="1" id="KW-0805">Transcription regulation</keyword>
<protein>
    <submittedName>
        <fullName evidence="6">MurR/RpiR family transcriptional regulator</fullName>
    </submittedName>
</protein>
<dbReference type="InterPro" id="IPR001347">
    <property type="entry name" value="SIS_dom"/>
</dbReference>
<dbReference type="PANTHER" id="PTHR30514">
    <property type="entry name" value="GLUCOKINASE"/>
    <property type="match status" value="1"/>
</dbReference>
<accession>A0A395W3V8</accession>
<dbReference type="GO" id="GO:0003700">
    <property type="term" value="F:DNA-binding transcription factor activity"/>
    <property type="evidence" value="ECO:0007669"/>
    <property type="project" value="InterPro"/>
</dbReference>
<feature type="domain" description="HTH rpiR-type" evidence="4">
    <location>
        <begin position="6"/>
        <end position="82"/>
    </location>
</feature>
<dbReference type="CDD" id="cd05013">
    <property type="entry name" value="SIS_RpiR"/>
    <property type="match status" value="1"/>
</dbReference>
<evidence type="ECO:0000256" key="3">
    <source>
        <dbReference type="ARBA" id="ARBA00023163"/>
    </source>
</evidence>
<sequence length="284" mass="31965">MHIIQSSVIDNIKVNFDSLFPAEKKVAQYILEHLNEVIFLNISELATNSNSSESSVVRMAKHLGYNGYFQMRLLLSNDISKKDKDILSNQPLLTSEKIFSSCANRIQSLSNMITTEQLVKAAKLIQNARICHITSIGNTIPVAIDLGFRLERNGQACTYSNQPEQYYNHIALGQKDDLLIAITRSGASKQVLKSISLAEKKGMKILIITSSLNKEFSKKADCILQINDTNEVINQKVRADSHLLEIALNDALIYVVKNYLLFDKNYEQSQNLNEVELLLSETKL</sequence>
<gene>
    <name evidence="6" type="ORF">DWW32_11720</name>
</gene>
<dbReference type="InterPro" id="IPR036388">
    <property type="entry name" value="WH-like_DNA-bd_sf"/>
</dbReference>
<comment type="caution">
    <text evidence="6">The sequence shown here is derived from an EMBL/GenBank/DDBJ whole genome shotgun (WGS) entry which is preliminary data.</text>
</comment>
<keyword evidence="3" id="KW-0804">Transcription</keyword>
<dbReference type="GO" id="GO:0003677">
    <property type="term" value="F:DNA binding"/>
    <property type="evidence" value="ECO:0007669"/>
    <property type="project" value="UniProtKB-KW"/>
</dbReference>
<dbReference type="Pfam" id="PF01380">
    <property type="entry name" value="SIS"/>
    <property type="match status" value="1"/>
</dbReference>
<dbReference type="SUPFAM" id="SSF46689">
    <property type="entry name" value="Homeodomain-like"/>
    <property type="match status" value="1"/>
</dbReference>
<proteinExistence type="predicted"/>
<dbReference type="InterPro" id="IPR000281">
    <property type="entry name" value="HTH_RpiR"/>
</dbReference>
<dbReference type="Proteomes" id="UP000265489">
    <property type="component" value="Unassembled WGS sequence"/>
</dbReference>
<dbReference type="InterPro" id="IPR009057">
    <property type="entry name" value="Homeodomain-like_sf"/>
</dbReference>
<dbReference type="PROSITE" id="PS51464">
    <property type="entry name" value="SIS"/>
    <property type="match status" value="1"/>
</dbReference>
<dbReference type="GeneID" id="66580553"/>
<dbReference type="PROSITE" id="PS51071">
    <property type="entry name" value="HTH_RPIR"/>
    <property type="match status" value="1"/>
</dbReference>
<dbReference type="Gene3D" id="1.10.10.10">
    <property type="entry name" value="Winged helix-like DNA-binding domain superfamily/Winged helix DNA-binding domain"/>
    <property type="match status" value="1"/>
</dbReference>
<dbReference type="AlphaFoldDB" id="A0A395W3V8"/>
<evidence type="ECO:0000259" key="5">
    <source>
        <dbReference type="PROSITE" id="PS51464"/>
    </source>
</evidence>